<dbReference type="SUPFAM" id="SSF53335">
    <property type="entry name" value="S-adenosyl-L-methionine-dependent methyltransferases"/>
    <property type="match status" value="1"/>
</dbReference>
<dbReference type="EMBL" id="CAVMBE010000007">
    <property type="protein sequence ID" value="CAK3855977.1"/>
    <property type="molecule type" value="Genomic_DNA"/>
</dbReference>
<keyword evidence="3" id="KW-1185">Reference proteome</keyword>
<organism evidence="2 3">
    <name type="scientific">Lecanosticta acicola</name>
    <dbReference type="NCBI Taxonomy" id="111012"/>
    <lineage>
        <taxon>Eukaryota</taxon>
        <taxon>Fungi</taxon>
        <taxon>Dikarya</taxon>
        <taxon>Ascomycota</taxon>
        <taxon>Pezizomycotina</taxon>
        <taxon>Dothideomycetes</taxon>
        <taxon>Dothideomycetidae</taxon>
        <taxon>Mycosphaerellales</taxon>
        <taxon>Mycosphaerellaceae</taxon>
        <taxon>Lecanosticta</taxon>
    </lineage>
</organism>
<comment type="caution">
    <text evidence="2">The sequence shown here is derived from an EMBL/GenBank/DDBJ whole genome shotgun (WGS) entry which is preliminary data.</text>
</comment>
<protein>
    <recommendedName>
        <fullName evidence="1">Methyltransferase domain-containing protein</fullName>
    </recommendedName>
</protein>
<name>A0AAI8YTJ7_9PEZI</name>
<accession>A0AAI8YTJ7</accession>
<dbReference type="Gene3D" id="3.40.50.150">
    <property type="entry name" value="Vaccinia Virus protein VP39"/>
    <property type="match status" value="1"/>
</dbReference>
<dbReference type="InterPro" id="IPR041698">
    <property type="entry name" value="Methyltransf_25"/>
</dbReference>
<gene>
    <name evidence="2" type="ORF">LECACI_7A001739</name>
</gene>
<evidence type="ECO:0000259" key="1">
    <source>
        <dbReference type="Pfam" id="PF13649"/>
    </source>
</evidence>
<evidence type="ECO:0000313" key="3">
    <source>
        <dbReference type="Proteomes" id="UP001296104"/>
    </source>
</evidence>
<sequence>MDFVQKNQYNSVANEYPSIEDVPHSKVEDELVKIALADCTGLKVLDLGGRFGLHARQALDAGASWVDVVDVSQSMLDVGKGIEDEAGRGIIGWHLADISKPLSAQVPDLPQDGYDVVMAIWPFDHARTVKELEGMWRNVAAYMKPGGRFVGVRVANPYAQSARTGKYGSQFRDLEEIADGVNYECAILATPRFAFEATSMETSYSGSTEIPEKYGLCDVTVLHPKDTQTVKRDPDYWAMLVEDTHFVAFTARKK</sequence>
<dbReference type="Pfam" id="PF13649">
    <property type="entry name" value="Methyltransf_25"/>
    <property type="match status" value="1"/>
</dbReference>
<dbReference type="Proteomes" id="UP001296104">
    <property type="component" value="Unassembled WGS sequence"/>
</dbReference>
<proteinExistence type="predicted"/>
<dbReference type="CDD" id="cd02440">
    <property type="entry name" value="AdoMet_MTases"/>
    <property type="match status" value="1"/>
</dbReference>
<evidence type="ECO:0000313" key="2">
    <source>
        <dbReference type="EMBL" id="CAK3855977.1"/>
    </source>
</evidence>
<dbReference type="InterPro" id="IPR029063">
    <property type="entry name" value="SAM-dependent_MTases_sf"/>
</dbReference>
<dbReference type="AlphaFoldDB" id="A0AAI8YTJ7"/>
<feature type="domain" description="Methyltransferase" evidence="1">
    <location>
        <begin position="44"/>
        <end position="147"/>
    </location>
</feature>
<reference evidence="2" key="1">
    <citation type="submission" date="2023-11" db="EMBL/GenBank/DDBJ databases">
        <authorList>
            <person name="Alioto T."/>
            <person name="Alioto T."/>
            <person name="Gomez Garrido J."/>
        </authorList>
    </citation>
    <scope>NUCLEOTIDE SEQUENCE</scope>
</reference>